<feature type="region of interest" description="Disordered" evidence="1">
    <location>
        <begin position="158"/>
        <end position="179"/>
    </location>
</feature>
<sequence>MLSRVIPLEYLKERDIMFWLPPGGQDNDVWADTWVNLAELDPADVAPVLDLLRDSDIGGYAARPRGLNTAGAGRQLYVDREQIHRATDVVMLFLRGKEQPVMPRAERIAPKIRSRFKIPALPPAVAMALQIAFVAGLIALGMAFAYYRGASMLEHRSHLPASTSNTPGMTNPSWTYHRP</sequence>
<proteinExistence type="predicted"/>
<reference evidence="3" key="1">
    <citation type="submission" date="2022-08" db="EMBL/GenBank/DDBJ databases">
        <title>Whole genome sequencing of non-tuberculosis mycobacteria type-strains.</title>
        <authorList>
            <person name="Igarashi Y."/>
            <person name="Osugi A."/>
            <person name="Mitarai S."/>
        </authorList>
    </citation>
    <scope>NUCLEOTIDE SEQUENCE</scope>
    <source>
        <strain evidence="3">JCM 16369</strain>
    </source>
</reference>
<feature type="transmembrane region" description="Helical" evidence="2">
    <location>
        <begin position="124"/>
        <end position="147"/>
    </location>
</feature>
<feature type="compositionally biased region" description="Polar residues" evidence="1">
    <location>
        <begin position="160"/>
        <end position="179"/>
    </location>
</feature>
<evidence type="ECO:0000256" key="1">
    <source>
        <dbReference type="SAM" id="MobiDB-lite"/>
    </source>
</evidence>
<evidence type="ECO:0000313" key="3">
    <source>
        <dbReference type="EMBL" id="ULN42408.1"/>
    </source>
</evidence>
<dbReference type="Proteomes" id="UP001055337">
    <property type="component" value="Chromosome"/>
</dbReference>
<evidence type="ECO:0000256" key="2">
    <source>
        <dbReference type="SAM" id="Phobius"/>
    </source>
</evidence>
<gene>
    <name evidence="3" type="ORF">MI149_04610</name>
</gene>
<dbReference type="EMBL" id="CP092362">
    <property type="protein sequence ID" value="ULN42408.1"/>
    <property type="molecule type" value="Genomic_DNA"/>
</dbReference>
<name>A0ABY3TSW6_9MYCO</name>
<keyword evidence="2" id="KW-0812">Transmembrane</keyword>
<keyword evidence="4" id="KW-1185">Reference proteome</keyword>
<keyword evidence="2" id="KW-1133">Transmembrane helix</keyword>
<dbReference type="RefSeq" id="WP_240178831.1">
    <property type="nucleotide sequence ID" value="NZ_CP092362.2"/>
</dbReference>
<keyword evidence="2" id="KW-0472">Membrane</keyword>
<protein>
    <submittedName>
        <fullName evidence="3">Uncharacterized protein</fullName>
    </submittedName>
</protein>
<organism evidence="3 4">
    <name type="scientific">Mycolicibacterium crocinum</name>
    <dbReference type="NCBI Taxonomy" id="388459"/>
    <lineage>
        <taxon>Bacteria</taxon>
        <taxon>Bacillati</taxon>
        <taxon>Actinomycetota</taxon>
        <taxon>Actinomycetes</taxon>
        <taxon>Mycobacteriales</taxon>
        <taxon>Mycobacteriaceae</taxon>
        <taxon>Mycolicibacterium</taxon>
    </lineage>
</organism>
<evidence type="ECO:0000313" key="4">
    <source>
        <dbReference type="Proteomes" id="UP001055337"/>
    </source>
</evidence>
<accession>A0ABY3TSW6</accession>